<dbReference type="EMBL" id="CAWUPB010001157">
    <property type="protein sequence ID" value="CAK7339374.1"/>
    <property type="molecule type" value="Genomic_DNA"/>
</dbReference>
<dbReference type="SUPFAM" id="SSF81383">
    <property type="entry name" value="F-box domain"/>
    <property type="match status" value="1"/>
</dbReference>
<dbReference type="PANTHER" id="PTHR31215">
    <property type="entry name" value="OS05G0510400 PROTEIN-RELATED"/>
    <property type="match status" value="1"/>
</dbReference>
<name>A0AAV1RRS0_9ROSI</name>
<keyword evidence="2" id="KW-1185">Reference proteome</keyword>
<sequence>MSPWKDHQDAFQEFSDDLIVTIFSKIQDDPKTLIRCSSVSNYWASLASKLTTSSLRFFVPLEGDDDADEEHSPCFQSHHHTPTLAIPALMRVFENLESLEIKICFSQPCEHHSFRLKTTLAVSVPLEDKLLPDDDTPTVLEAEFSQGSTHIGSFLDFYTLMFKNRPKTLKTLVMMGTKIEGLGSGGMVFMTKEQILKYYGLSSKPRVNESWLENPENVVCWLNNPLQDEHWFTEKVWVVYQRELKTKYSDELNSVYKLIPEEIDVKNLLGGLDDDA</sequence>
<reference evidence="1 2" key="1">
    <citation type="submission" date="2024-01" db="EMBL/GenBank/DDBJ databases">
        <authorList>
            <person name="Waweru B."/>
        </authorList>
    </citation>
    <scope>NUCLEOTIDE SEQUENCE [LARGE SCALE GENOMIC DNA]</scope>
</reference>
<dbReference type="InterPro" id="IPR044809">
    <property type="entry name" value="AUF1-like"/>
</dbReference>
<dbReference type="InterPro" id="IPR036047">
    <property type="entry name" value="F-box-like_dom_sf"/>
</dbReference>
<evidence type="ECO:0000313" key="1">
    <source>
        <dbReference type="EMBL" id="CAK7339374.1"/>
    </source>
</evidence>
<gene>
    <name evidence="1" type="ORF">DCAF_LOCUS14425</name>
</gene>
<comment type="caution">
    <text evidence="1">The sequence shown here is derived from an EMBL/GenBank/DDBJ whole genome shotgun (WGS) entry which is preliminary data.</text>
</comment>
<accession>A0AAV1RRS0</accession>
<evidence type="ECO:0008006" key="3">
    <source>
        <dbReference type="Google" id="ProtNLM"/>
    </source>
</evidence>
<dbReference type="Gene3D" id="1.20.1280.50">
    <property type="match status" value="1"/>
</dbReference>
<evidence type="ECO:0000313" key="2">
    <source>
        <dbReference type="Proteomes" id="UP001314170"/>
    </source>
</evidence>
<proteinExistence type="predicted"/>
<protein>
    <recommendedName>
        <fullName evidence="3">F-box domain-containing protein</fullName>
    </recommendedName>
</protein>
<dbReference type="Proteomes" id="UP001314170">
    <property type="component" value="Unassembled WGS sequence"/>
</dbReference>
<dbReference type="AlphaFoldDB" id="A0AAV1RRS0"/>
<organism evidence="1 2">
    <name type="scientific">Dovyalis caffra</name>
    <dbReference type="NCBI Taxonomy" id="77055"/>
    <lineage>
        <taxon>Eukaryota</taxon>
        <taxon>Viridiplantae</taxon>
        <taxon>Streptophyta</taxon>
        <taxon>Embryophyta</taxon>
        <taxon>Tracheophyta</taxon>
        <taxon>Spermatophyta</taxon>
        <taxon>Magnoliopsida</taxon>
        <taxon>eudicotyledons</taxon>
        <taxon>Gunneridae</taxon>
        <taxon>Pentapetalae</taxon>
        <taxon>rosids</taxon>
        <taxon>fabids</taxon>
        <taxon>Malpighiales</taxon>
        <taxon>Salicaceae</taxon>
        <taxon>Flacourtieae</taxon>
        <taxon>Dovyalis</taxon>
    </lineage>
</organism>